<accession>A0ABP6M3T8</accession>
<evidence type="ECO:0000313" key="2">
    <source>
        <dbReference type="EMBL" id="GAA3074768.1"/>
    </source>
</evidence>
<proteinExistence type="predicted"/>
<name>A0ABP6M3T8_9MICC</name>
<evidence type="ECO:0000313" key="3">
    <source>
        <dbReference type="Proteomes" id="UP001500236"/>
    </source>
</evidence>
<evidence type="ECO:0000256" key="1">
    <source>
        <dbReference type="SAM" id="MobiDB-lite"/>
    </source>
</evidence>
<gene>
    <name evidence="2" type="ORF">GCM10010529_28240</name>
</gene>
<sequence>MDSSRRCTRSGCGRPAVATLTYSYQDSTIVVGPMSVYSEPHSYDLCGHHADTVNPPRGWEVMRLDYPSTPAEPPDDLLALADAVRHRDDDAGAGARPAGRATSGEDTGSHAPGTLPTRESRTRLEPPTPEAALTRGHLRLLRD</sequence>
<protein>
    <submittedName>
        <fullName evidence="2">DUF3499 domain-containing protein</fullName>
    </submittedName>
</protein>
<dbReference type="Pfam" id="PF12005">
    <property type="entry name" value="DUF3499"/>
    <property type="match status" value="1"/>
</dbReference>
<dbReference type="RefSeq" id="WP_344684190.1">
    <property type="nucleotide sequence ID" value="NZ_BAAAVT010000023.1"/>
</dbReference>
<dbReference type="Proteomes" id="UP001500236">
    <property type="component" value="Unassembled WGS sequence"/>
</dbReference>
<organism evidence="2 3">
    <name type="scientific">Nesterenkonia aethiopica</name>
    <dbReference type="NCBI Taxonomy" id="269144"/>
    <lineage>
        <taxon>Bacteria</taxon>
        <taxon>Bacillati</taxon>
        <taxon>Actinomycetota</taxon>
        <taxon>Actinomycetes</taxon>
        <taxon>Micrococcales</taxon>
        <taxon>Micrococcaceae</taxon>
        <taxon>Nesterenkonia</taxon>
    </lineage>
</organism>
<feature type="region of interest" description="Disordered" evidence="1">
    <location>
        <begin position="84"/>
        <end position="135"/>
    </location>
</feature>
<feature type="compositionally biased region" description="Low complexity" evidence="1">
    <location>
        <begin position="92"/>
        <end position="101"/>
    </location>
</feature>
<dbReference type="InterPro" id="IPR021888">
    <property type="entry name" value="DUF3499"/>
</dbReference>
<dbReference type="EMBL" id="BAAAVT010000023">
    <property type="protein sequence ID" value="GAA3074768.1"/>
    <property type="molecule type" value="Genomic_DNA"/>
</dbReference>
<comment type="caution">
    <text evidence="2">The sequence shown here is derived from an EMBL/GenBank/DDBJ whole genome shotgun (WGS) entry which is preliminary data.</text>
</comment>
<keyword evidence="3" id="KW-1185">Reference proteome</keyword>
<reference evidence="3" key="1">
    <citation type="journal article" date="2019" name="Int. J. Syst. Evol. Microbiol.">
        <title>The Global Catalogue of Microorganisms (GCM) 10K type strain sequencing project: providing services to taxonomists for standard genome sequencing and annotation.</title>
        <authorList>
            <consortium name="The Broad Institute Genomics Platform"/>
            <consortium name="The Broad Institute Genome Sequencing Center for Infectious Disease"/>
            <person name="Wu L."/>
            <person name="Ma J."/>
        </authorList>
    </citation>
    <scope>NUCLEOTIDE SEQUENCE [LARGE SCALE GENOMIC DNA]</scope>
    <source>
        <strain evidence="3">JCM 14309</strain>
    </source>
</reference>